<keyword evidence="7" id="KW-0732">Signal</keyword>
<dbReference type="EMBL" id="JH001390">
    <property type="protein sequence ID" value="EGW05941.1"/>
    <property type="molecule type" value="Genomic_DNA"/>
</dbReference>
<dbReference type="AlphaFoldDB" id="G3I6S2"/>
<proteinExistence type="predicted"/>
<evidence type="ECO:0000313" key="10">
    <source>
        <dbReference type="Proteomes" id="UP000001075"/>
    </source>
</evidence>
<dbReference type="InterPro" id="IPR000690">
    <property type="entry name" value="Matrin/U1-C_Znf_C2H2"/>
</dbReference>
<gene>
    <name evidence="9" type="ORF">I79_019199</name>
</gene>
<keyword evidence="2" id="KW-0479">Metal-binding</keyword>
<evidence type="ECO:0000256" key="4">
    <source>
        <dbReference type="ARBA" id="ARBA00022833"/>
    </source>
</evidence>
<accession>G3I6S2</accession>
<protein>
    <submittedName>
        <fullName evidence="9">Putative RNA-binding protein 20</fullName>
    </submittedName>
</protein>
<sequence length="349" mass="38167">MAKFSTLLSELPSVLFVLFFPCKAGTEEQDGMEEGPRQQEAAESSDPENTRTRKEQDWESGSEAEGDSWYPTNMEELVTVDEVGEEDFIMEPDIPELEEIMPVVQKDKILPEMRSCVTATLGLDLAKDFTNQGETIGNGGAEIRHTLPRQLPSTSTSCPNDTDVEMPGLNLDAERKPAECATGLSLEVSDCYEKEARGAEGSDVRLAPAAQQMSSLQPADERAGQSSPFLDDTKTRGSPEDGAHEVSPLEEKASPPTESDFQGQACQGALTEGVEFVVPRTGFYCKLCGLFYTSEEAAKVSHCRSTVHYRNLQKYLSQLAEEGLKETEGASSPSPEDGGIVPHFERRKL</sequence>
<name>G3I6S2_CRIGR</name>
<dbReference type="SMART" id="SM00451">
    <property type="entry name" value="ZnF_U1"/>
    <property type="match status" value="1"/>
</dbReference>
<reference evidence="10" key="1">
    <citation type="journal article" date="2011" name="Nat. Biotechnol.">
        <title>The genomic sequence of the Chinese hamster ovary (CHO)-K1 cell line.</title>
        <authorList>
            <person name="Xu X."/>
            <person name="Nagarajan H."/>
            <person name="Lewis N.E."/>
            <person name="Pan S."/>
            <person name="Cai Z."/>
            <person name="Liu X."/>
            <person name="Chen W."/>
            <person name="Xie M."/>
            <person name="Wang W."/>
            <person name="Hammond S."/>
            <person name="Andersen M.R."/>
            <person name="Neff N."/>
            <person name="Passarelli B."/>
            <person name="Koh W."/>
            <person name="Fan H.C."/>
            <person name="Wang J."/>
            <person name="Gui Y."/>
            <person name="Lee K.H."/>
            <person name="Betenbaugh M.J."/>
            <person name="Quake S.R."/>
            <person name="Famili I."/>
            <person name="Palsson B.O."/>
            <person name="Wang J."/>
        </authorList>
    </citation>
    <scope>NUCLEOTIDE SEQUENCE [LARGE SCALE GENOMIC DNA]</scope>
    <source>
        <strain evidence="10">CHO K1 cell line</strain>
    </source>
</reference>
<feature type="signal peptide" evidence="7">
    <location>
        <begin position="1"/>
        <end position="24"/>
    </location>
</feature>
<evidence type="ECO:0000256" key="3">
    <source>
        <dbReference type="ARBA" id="ARBA00022771"/>
    </source>
</evidence>
<dbReference type="PROSITE" id="PS50171">
    <property type="entry name" value="ZF_MATRIN"/>
    <property type="match status" value="1"/>
</dbReference>
<keyword evidence="5" id="KW-0539">Nucleus</keyword>
<feature type="chain" id="PRO_5003444941" evidence="7">
    <location>
        <begin position="25"/>
        <end position="349"/>
    </location>
</feature>
<feature type="compositionally biased region" description="Basic and acidic residues" evidence="6">
    <location>
        <begin position="48"/>
        <end position="57"/>
    </location>
</feature>
<dbReference type="InterPro" id="IPR003604">
    <property type="entry name" value="Matrin/U1-like-C_Znf_C2H2"/>
</dbReference>
<dbReference type="InParanoid" id="G3I6S2"/>
<dbReference type="InterPro" id="IPR026811">
    <property type="entry name" value="CIZ1"/>
</dbReference>
<evidence type="ECO:0000256" key="5">
    <source>
        <dbReference type="ARBA" id="ARBA00023242"/>
    </source>
</evidence>
<feature type="compositionally biased region" description="Basic and acidic residues" evidence="6">
    <location>
        <begin position="231"/>
        <end position="253"/>
    </location>
</feature>
<evidence type="ECO:0000256" key="2">
    <source>
        <dbReference type="ARBA" id="ARBA00022723"/>
    </source>
</evidence>
<feature type="region of interest" description="Disordered" evidence="6">
    <location>
        <begin position="199"/>
        <end position="264"/>
    </location>
</feature>
<dbReference type="Proteomes" id="UP000001075">
    <property type="component" value="Unassembled WGS sequence"/>
</dbReference>
<comment type="subcellular location">
    <subcellularLocation>
        <location evidence="1">Nucleus</location>
    </subcellularLocation>
</comment>
<keyword evidence="3" id="KW-0863">Zinc-finger</keyword>
<feature type="domain" description="Matrin-type" evidence="8">
    <location>
        <begin position="283"/>
        <end position="314"/>
    </location>
</feature>
<evidence type="ECO:0000256" key="7">
    <source>
        <dbReference type="SAM" id="SignalP"/>
    </source>
</evidence>
<dbReference type="PANTHER" id="PTHR15491:SF9">
    <property type="entry name" value="CIP1-INTERACTING ZINC FINGER PROTEIN"/>
    <property type="match status" value="1"/>
</dbReference>
<evidence type="ECO:0000259" key="8">
    <source>
        <dbReference type="PROSITE" id="PS50171"/>
    </source>
</evidence>
<dbReference type="PANTHER" id="PTHR15491">
    <property type="match status" value="1"/>
</dbReference>
<organism evidence="9 10">
    <name type="scientific">Cricetulus griseus</name>
    <name type="common">Chinese hamster</name>
    <name type="synonym">Cricetulus barabensis griseus</name>
    <dbReference type="NCBI Taxonomy" id="10029"/>
    <lineage>
        <taxon>Eukaryota</taxon>
        <taxon>Metazoa</taxon>
        <taxon>Chordata</taxon>
        <taxon>Craniata</taxon>
        <taxon>Vertebrata</taxon>
        <taxon>Euteleostomi</taxon>
        <taxon>Mammalia</taxon>
        <taxon>Eutheria</taxon>
        <taxon>Euarchontoglires</taxon>
        <taxon>Glires</taxon>
        <taxon>Rodentia</taxon>
        <taxon>Myomorpha</taxon>
        <taxon>Muroidea</taxon>
        <taxon>Cricetidae</taxon>
        <taxon>Cricetinae</taxon>
        <taxon>Cricetulus</taxon>
    </lineage>
</organism>
<dbReference type="GO" id="GO:0008270">
    <property type="term" value="F:zinc ion binding"/>
    <property type="evidence" value="ECO:0007669"/>
    <property type="project" value="UniProtKB-KW"/>
</dbReference>
<dbReference type="STRING" id="10029.G3I6S2"/>
<feature type="region of interest" description="Disordered" evidence="6">
    <location>
        <begin position="27"/>
        <end position="73"/>
    </location>
</feature>
<evidence type="ECO:0000256" key="6">
    <source>
        <dbReference type="SAM" id="MobiDB-lite"/>
    </source>
</evidence>
<evidence type="ECO:0000313" key="9">
    <source>
        <dbReference type="EMBL" id="EGW05941.1"/>
    </source>
</evidence>
<dbReference type="GO" id="GO:0005634">
    <property type="term" value="C:nucleus"/>
    <property type="evidence" value="ECO:0007669"/>
    <property type="project" value="UniProtKB-SubCell"/>
</dbReference>
<evidence type="ECO:0000256" key="1">
    <source>
        <dbReference type="ARBA" id="ARBA00004123"/>
    </source>
</evidence>
<keyword evidence="4" id="KW-0862">Zinc</keyword>
<dbReference type="Gene3D" id="3.30.160.60">
    <property type="entry name" value="Classic Zinc Finger"/>
    <property type="match status" value="1"/>
</dbReference>
<feature type="region of interest" description="Disordered" evidence="6">
    <location>
        <begin position="322"/>
        <end position="349"/>
    </location>
</feature>
<dbReference type="GO" id="GO:0003676">
    <property type="term" value="F:nucleic acid binding"/>
    <property type="evidence" value="ECO:0007669"/>
    <property type="project" value="InterPro"/>
</dbReference>